<evidence type="ECO:0000256" key="12">
    <source>
        <dbReference type="SAM" id="Phobius"/>
    </source>
</evidence>
<keyword evidence="4" id="KW-0597">Phosphoprotein</keyword>
<dbReference type="InterPro" id="IPR036412">
    <property type="entry name" value="HAD-like_sf"/>
</dbReference>
<comment type="similarity">
    <text evidence="2">Belongs to the cation transport ATPase (P-type) (TC 3.A.3) family. Type IIA subfamily.</text>
</comment>
<dbReference type="GO" id="GO:0036376">
    <property type="term" value="P:sodium ion export across plasma membrane"/>
    <property type="evidence" value="ECO:0007669"/>
    <property type="project" value="TreeGrafter"/>
</dbReference>
<dbReference type="GO" id="GO:0006883">
    <property type="term" value="P:intracellular sodium ion homeostasis"/>
    <property type="evidence" value="ECO:0007669"/>
    <property type="project" value="TreeGrafter"/>
</dbReference>
<dbReference type="InterPro" id="IPR044492">
    <property type="entry name" value="P_typ_ATPase_HD_dom"/>
</dbReference>
<feature type="transmembrane region" description="Helical" evidence="12">
    <location>
        <begin position="787"/>
        <end position="805"/>
    </location>
</feature>
<dbReference type="SUPFAM" id="SSF81653">
    <property type="entry name" value="Calcium ATPase, transduction domain A"/>
    <property type="match status" value="1"/>
</dbReference>
<evidence type="ECO:0000256" key="7">
    <source>
        <dbReference type="ARBA" id="ARBA00022840"/>
    </source>
</evidence>
<keyword evidence="3" id="KW-1003">Cell membrane</keyword>
<dbReference type="EMBL" id="FNCZ01000009">
    <property type="protein sequence ID" value="SDI31250.1"/>
    <property type="molecule type" value="Genomic_DNA"/>
</dbReference>
<evidence type="ECO:0000256" key="10">
    <source>
        <dbReference type="ARBA" id="ARBA00022989"/>
    </source>
</evidence>
<dbReference type="GO" id="GO:0005524">
    <property type="term" value="F:ATP binding"/>
    <property type="evidence" value="ECO:0007669"/>
    <property type="project" value="UniProtKB-KW"/>
</dbReference>
<feature type="domain" description="Cation-transporting P-type ATPase N-terminal" evidence="13">
    <location>
        <begin position="5"/>
        <end position="79"/>
    </location>
</feature>
<keyword evidence="10 12" id="KW-1133">Transmembrane helix</keyword>
<dbReference type="GO" id="GO:0005391">
    <property type="term" value="F:P-type sodium:potassium-exchanging transporter activity"/>
    <property type="evidence" value="ECO:0007669"/>
    <property type="project" value="TreeGrafter"/>
</dbReference>
<evidence type="ECO:0000256" key="4">
    <source>
        <dbReference type="ARBA" id="ARBA00022553"/>
    </source>
</evidence>
<keyword evidence="7" id="KW-0067">ATP-binding</keyword>
<keyword evidence="11 12" id="KW-0472">Membrane</keyword>
<dbReference type="SUPFAM" id="SSF81665">
    <property type="entry name" value="Calcium ATPase, transmembrane domain M"/>
    <property type="match status" value="1"/>
</dbReference>
<feature type="transmembrane region" description="Helical" evidence="12">
    <location>
        <begin position="248"/>
        <end position="265"/>
    </location>
</feature>
<dbReference type="Pfam" id="PF00689">
    <property type="entry name" value="Cation_ATPase_C"/>
    <property type="match status" value="1"/>
</dbReference>
<feature type="transmembrane region" description="Helical" evidence="12">
    <location>
        <begin position="710"/>
        <end position="731"/>
    </location>
</feature>
<dbReference type="PANTHER" id="PTHR43294">
    <property type="entry name" value="SODIUM/POTASSIUM-TRANSPORTING ATPASE SUBUNIT ALPHA"/>
    <property type="match status" value="1"/>
</dbReference>
<dbReference type="InterPro" id="IPR008250">
    <property type="entry name" value="ATPase_P-typ_transduc_dom_A_sf"/>
</dbReference>
<dbReference type="InterPro" id="IPR023298">
    <property type="entry name" value="ATPase_P-typ_TM_dom_sf"/>
</dbReference>
<dbReference type="InterPro" id="IPR059000">
    <property type="entry name" value="ATPase_P-type_domA"/>
</dbReference>
<dbReference type="SFLD" id="SFLDF00027">
    <property type="entry name" value="p-type_atpase"/>
    <property type="match status" value="1"/>
</dbReference>
<evidence type="ECO:0000256" key="11">
    <source>
        <dbReference type="ARBA" id="ARBA00023136"/>
    </source>
</evidence>
<dbReference type="AlphaFoldDB" id="A0A1G8JKS9"/>
<dbReference type="PROSITE" id="PS00154">
    <property type="entry name" value="ATPASE_E1_E2"/>
    <property type="match status" value="1"/>
</dbReference>
<evidence type="ECO:0000256" key="8">
    <source>
        <dbReference type="ARBA" id="ARBA00022842"/>
    </source>
</evidence>
<keyword evidence="8" id="KW-0460">Magnesium</keyword>
<feature type="transmembrane region" description="Helical" evidence="12">
    <location>
        <begin position="760"/>
        <end position="781"/>
    </location>
</feature>
<dbReference type="Pfam" id="PF00690">
    <property type="entry name" value="Cation_ATPase_N"/>
    <property type="match status" value="1"/>
</dbReference>
<dbReference type="Pfam" id="PF08282">
    <property type="entry name" value="Hydrolase_3"/>
    <property type="match status" value="1"/>
</dbReference>
<accession>A0A1G8JKS9</accession>
<dbReference type="GO" id="GO:0016887">
    <property type="term" value="F:ATP hydrolysis activity"/>
    <property type="evidence" value="ECO:0007669"/>
    <property type="project" value="InterPro"/>
</dbReference>
<sequence>MTMSEPFSLSIKSVVDRLNSNTNSGITESKVKERIKEYGKNEIAAKLPKKTIKILIDQCNDPIILILLVAAGLTFVFNDDLPETIAIITVVLITVIIGFIMELQGIRSLEALRQMGFTESTVLRNGKIKTVKSSVLVPGDILLMEVGDVVSADARLITVENLAIKEASLTGESRAIYKHVNVLPRATILSDRKNMVFKGTTVEQGSAKAIVVATGKNTQLGKIQEMGSTIEEERTPLEKKISALSKRLIYLTLFFAILIIFTGYLRDLDMRLIIETAVALAVAAIPEGLPVIATMALARGMMKLSKRNVIIKKMEAVETLGATNIICTDKTGTLTEDKMQVHTLIFEGEVLSEIHNKDNVYFENIEKSKALNVIIMNSVLCNNTILNAKDMKGDSVELALIQFVKKLHINPKEIKENNPEELEIPFNTSSKLMATLNVTEKGFTVYVKGAFESVINLCNTILKDNKSQVFKNKKEWTNRVNNLASQGLRVLAFAYKELDEKPEKNKVLSQLTFIGVIGFLDPAREDVKATIKVYKEAGIKVVMMTGDHLRTAKKIAQEIGLLPQNSVSSSILHGQDLQFETEPNPTMVTNILNASVFARVTPEQKLKLVSLYQVNDNVVGMFGDGINDIPALHKADIGIAMGIRGTQAAREAADVILKNDKFTAMELAIKQGRAIFDHIRQFVVYLLSCNLAEVVSVGLAALLALPAPLLPLQILFLNLITDIFPALALGMGKGEVDIMKRPPGKANEPIMSAKRWKSTIIFGLCITTAVIGITAYAHFVLQLTSKIINNMAFYTLVLAQLLNVFNMAESRVSFFNNEILKNPWIWSSIVISLLITVGIYYIPPVSNALFLTNLSTEQIGWVIVFAFGSLVLSQIFKRLGFTF</sequence>
<dbReference type="SMART" id="SM00831">
    <property type="entry name" value="Cation_ATPase_N"/>
    <property type="match status" value="1"/>
</dbReference>
<evidence type="ECO:0000256" key="3">
    <source>
        <dbReference type="ARBA" id="ARBA00022475"/>
    </source>
</evidence>
<dbReference type="GO" id="GO:1990573">
    <property type="term" value="P:potassium ion import across plasma membrane"/>
    <property type="evidence" value="ECO:0007669"/>
    <property type="project" value="TreeGrafter"/>
</dbReference>
<dbReference type="GO" id="GO:1902600">
    <property type="term" value="P:proton transmembrane transport"/>
    <property type="evidence" value="ECO:0007669"/>
    <property type="project" value="TreeGrafter"/>
</dbReference>
<keyword evidence="6" id="KW-0547">Nucleotide-binding</keyword>
<dbReference type="Pfam" id="PF13246">
    <property type="entry name" value="Cation_ATPase"/>
    <property type="match status" value="1"/>
</dbReference>
<evidence type="ECO:0000313" key="14">
    <source>
        <dbReference type="EMBL" id="SDI31250.1"/>
    </source>
</evidence>
<dbReference type="PRINTS" id="PR00119">
    <property type="entry name" value="CATATPASE"/>
</dbReference>
<dbReference type="InterPro" id="IPR023299">
    <property type="entry name" value="ATPase_P-typ_cyto_dom_N"/>
</dbReference>
<dbReference type="InterPro" id="IPR006068">
    <property type="entry name" value="ATPase_P-typ_cation-transptr_C"/>
</dbReference>
<dbReference type="InterPro" id="IPR023214">
    <property type="entry name" value="HAD_sf"/>
</dbReference>
<proteinExistence type="inferred from homology"/>
<evidence type="ECO:0000256" key="9">
    <source>
        <dbReference type="ARBA" id="ARBA00022967"/>
    </source>
</evidence>
<evidence type="ECO:0000256" key="1">
    <source>
        <dbReference type="ARBA" id="ARBA00004651"/>
    </source>
</evidence>
<dbReference type="SUPFAM" id="SSF56784">
    <property type="entry name" value="HAD-like"/>
    <property type="match status" value="1"/>
</dbReference>
<feature type="transmembrane region" description="Helical" evidence="12">
    <location>
        <begin position="84"/>
        <end position="103"/>
    </location>
</feature>
<evidence type="ECO:0000256" key="6">
    <source>
        <dbReference type="ARBA" id="ARBA00022741"/>
    </source>
</evidence>
<evidence type="ECO:0000259" key="13">
    <source>
        <dbReference type="SMART" id="SM00831"/>
    </source>
</evidence>
<dbReference type="STRING" id="262004.SAMN04489796_10996"/>
<keyword evidence="9" id="KW-1278">Translocase</keyword>
<evidence type="ECO:0000256" key="5">
    <source>
        <dbReference type="ARBA" id="ARBA00022692"/>
    </source>
</evidence>
<feature type="transmembrane region" description="Helical" evidence="12">
    <location>
        <begin position="277"/>
        <end position="298"/>
    </location>
</feature>
<dbReference type="Gene3D" id="3.40.1110.10">
    <property type="entry name" value="Calcium-transporting ATPase, cytoplasmic domain N"/>
    <property type="match status" value="1"/>
</dbReference>
<protein>
    <submittedName>
        <fullName evidence="14">Ca2+-transporting ATPase</fullName>
    </submittedName>
</protein>
<comment type="subcellular location">
    <subcellularLocation>
        <location evidence="1">Cell membrane</location>
        <topology evidence="1">Multi-pass membrane protein</topology>
    </subcellularLocation>
</comment>
<dbReference type="Gene3D" id="1.20.1110.10">
    <property type="entry name" value="Calcium-transporting ATPase, transmembrane domain"/>
    <property type="match status" value="1"/>
</dbReference>
<dbReference type="InterPro" id="IPR050510">
    <property type="entry name" value="Cation_transp_ATPase_P-type"/>
</dbReference>
<gene>
    <name evidence="14" type="ORF">SAMN04489796_10996</name>
</gene>
<reference evidence="15" key="1">
    <citation type="submission" date="2016-10" db="EMBL/GenBank/DDBJ databases">
        <authorList>
            <person name="Varghese N."/>
            <person name="Submissions S."/>
        </authorList>
    </citation>
    <scope>NUCLEOTIDE SEQUENCE [LARGE SCALE GENOMIC DNA]</scope>
    <source>
        <strain evidence="15">DSM 15363</strain>
    </source>
</reference>
<dbReference type="InterPro" id="IPR018303">
    <property type="entry name" value="ATPase_P-typ_P_site"/>
</dbReference>
<name>A0A1G8JKS9_9FLAO</name>
<dbReference type="NCBIfam" id="TIGR01494">
    <property type="entry name" value="ATPase_P-type"/>
    <property type="match status" value="2"/>
</dbReference>
<dbReference type="InterPro" id="IPR004014">
    <property type="entry name" value="ATPase_P-typ_cation-transptr_N"/>
</dbReference>
<dbReference type="Pfam" id="PF00122">
    <property type="entry name" value="E1-E2_ATPase"/>
    <property type="match status" value="1"/>
</dbReference>
<feature type="transmembrane region" description="Helical" evidence="12">
    <location>
        <begin position="825"/>
        <end position="843"/>
    </location>
</feature>
<dbReference type="GO" id="GO:0030007">
    <property type="term" value="P:intracellular potassium ion homeostasis"/>
    <property type="evidence" value="ECO:0007669"/>
    <property type="project" value="TreeGrafter"/>
</dbReference>
<feature type="transmembrane region" description="Helical" evidence="12">
    <location>
        <begin position="858"/>
        <end position="876"/>
    </location>
</feature>
<dbReference type="SFLD" id="SFLDS00003">
    <property type="entry name" value="Haloacid_Dehalogenase"/>
    <property type="match status" value="1"/>
</dbReference>
<dbReference type="PANTHER" id="PTHR43294:SF21">
    <property type="entry name" value="CATION TRANSPORTING ATPASE"/>
    <property type="match status" value="1"/>
</dbReference>
<feature type="transmembrane region" description="Helical" evidence="12">
    <location>
        <begin position="682"/>
        <end position="704"/>
    </location>
</feature>
<dbReference type="Gene3D" id="2.70.150.10">
    <property type="entry name" value="Calcium-transporting ATPase, cytoplasmic transduction domain A"/>
    <property type="match status" value="1"/>
</dbReference>
<keyword evidence="15" id="KW-1185">Reference proteome</keyword>
<dbReference type="InterPro" id="IPR001757">
    <property type="entry name" value="P_typ_ATPase"/>
</dbReference>
<dbReference type="SFLD" id="SFLDG00002">
    <property type="entry name" value="C1.7:_P-type_atpase_like"/>
    <property type="match status" value="1"/>
</dbReference>
<evidence type="ECO:0000256" key="2">
    <source>
        <dbReference type="ARBA" id="ARBA00005675"/>
    </source>
</evidence>
<dbReference type="PRINTS" id="PR00120">
    <property type="entry name" value="HATPASE"/>
</dbReference>
<dbReference type="SUPFAM" id="SSF81660">
    <property type="entry name" value="Metal cation-transporting ATPase, ATP-binding domain N"/>
    <property type="match status" value="1"/>
</dbReference>
<dbReference type="Proteomes" id="UP000199492">
    <property type="component" value="Unassembled WGS sequence"/>
</dbReference>
<dbReference type="Gene3D" id="3.40.50.1000">
    <property type="entry name" value="HAD superfamily/HAD-like"/>
    <property type="match status" value="1"/>
</dbReference>
<evidence type="ECO:0000313" key="15">
    <source>
        <dbReference type="Proteomes" id="UP000199492"/>
    </source>
</evidence>
<dbReference type="GO" id="GO:0005886">
    <property type="term" value="C:plasma membrane"/>
    <property type="evidence" value="ECO:0007669"/>
    <property type="project" value="UniProtKB-SubCell"/>
</dbReference>
<organism evidence="14 15">
    <name type="scientific">Winogradskyella thalassocola</name>
    <dbReference type="NCBI Taxonomy" id="262004"/>
    <lineage>
        <taxon>Bacteria</taxon>
        <taxon>Pseudomonadati</taxon>
        <taxon>Bacteroidota</taxon>
        <taxon>Flavobacteriia</taxon>
        <taxon>Flavobacteriales</taxon>
        <taxon>Flavobacteriaceae</taxon>
        <taxon>Winogradskyella</taxon>
    </lineage>
</organism>
<dbReference type="FunFam" id="2.70.150.10:FF:000160">
    <property type="entry name" value="Sarcoplasmic/endoplasmic reticulum calcium ATPase 1"/>
    <property type="match status" value="1"/>
</dbReference>
<keyword evidence="5 12" id="KW-0812">Transmembrane</keyword>